<dbReference type="AlphaFoldDB" id="A0A2M8W3B1"/>
<dbReference type="SUPFAM" id="SSF141868">
    <property type="entry name" value="EAL domain-like"/>
    <property type="match status" value="1"/>
</dbReference>
<protein>
    <submittedName>
        <fullName evidence="6">Diguanylate cyclase (GGDEF)-like protein</fullName>
    </submittedName>
</protein>
<evidence type="ECO:0000313" key="7">
    <source>
        <dbReference type="Proteomes" id="UP000228531"/>
    </source>
</evidence>
<dbReference type="SMART" id="SM00052">
    <property type="entry name" value="EAL"/>
    <property type="match status" value="1"/>
</dbReference>
<evidence type="ECO:0000256" key="1">
    <source>
        <dbReference type="SAM" id="Coils"/>
    </source>
</evidence>
<feature type="region of interest" description="Disordered" evidence="2">
    <location>
        <begin position="606"/>
        <end position="625"/>
    </location>
</feature>
<name>A0A2M8W3B1_9RHOB</name>
<dbReference type="EMBL" id="PGTY01000003">
    <property type="protein sequence ID" value="PJI85404.1"/>
    <property type="molecule type" value="Genomic_DNA"/>
</dbReference>
<feature type="compositionally biased region" description="Basic and acidic residues" evidence="2">
    <location>
        <begin position="616"/>
        <end position="625"/>
    </location>
</feature>
<dbReference type="SMART" id="SM00086">
    <property type="entry name" value="PAC"/>
    <property type="match status" value="1"/>
</dbReference>
<dbReference type="NCBIfam" id="TIGR00254">
    <property type="entry name" value="GGDEF"/>
    <property type="match status" value="1"/>
</dbReference>
<dbReference type="InterPro" id="IPR001610">
    <property type="entry name" value="PAC"/>
</dbReference>
<comment type="caution">
    <text evidence="6">The sequence shown here is derived from an EMBL/GenBank/DDBJ whole genome shotgun (WGS) entry which is preliminary data.</text>
</comment>
<dbReference type="Pfam" id="PF00989">
    <property type="entry name" value="PAS"/>
    <property type="match status" value="1"/>
</dbReference>
<dbReference type="Gene3D" id="3.20.20.450">
    <property type="entry name" value="EAL domain"/>
    <property type="match status" value="1"/>
</dbReference>
<dbReference type="Gene3D" id="3.30.70.270">
    <property type="match status" value="1"/>
</dbReference>
<dbReference type="PANTHER" id="PTHR44757:SF2">
    <property type="entry name" value="BIOFILM ARCHITECTURE MAINTENANCE PROTEIN MBAA"/>
    <property type="match status" value="1"/>
</dbReference>
<dbReference type="InterPro" id="IPR043128">
    <property type="entry name" value="Rev_trsase/Diguanyl_cyclase"/>
</dbReference>
<dbReference type="PROSITE" id="PS50883">
    <property type="entry name" value="EAL"/>
    <property type="match status" value="1"/>
</dbReference>
<dbReference type="CDD" id="cd00130">
    <property type="entry name" value="PAS"/>
    <property type="match status" value="1"/>
</dbReference>
<dbReference type="InterPro" id="IPR052155">
    <property type="entry name" value="Biofilm_reg_signaling"/>
</dbReference>
<dbReference type="PANTHER" id="PTHR44757">
    <property type="entry name" value="DIGUANYLATE CYCLASE DGCP"/>
    <property type="match status" value="1"/>
</dbReference>
<dbReference type="Proteomes" id="UP000228531">
    <property type="component" value="Unassembled WGS sequence"/>
</dbReference>
<accession>A0A2M8W3B1</accession>
<dbReference type="CDD" id="cd01948">
    <property type="entry name" value="EAL"/>
    <property type="match status" value="1"/>
</dbReference>
<evidence type="ECO:0000259" key="4">
    <source>
        <dbReference type="PROSITE" id="PS50883"/>
    </source>
</evidence>
<dbReference type="InterPro" id="IPR035919">
    <property type="entry name" value="EAL_sf"/>
</dbReference>
<dbReference type="InterPro" id="IPR000160">
    <property type="entry name" value="GGDEF_dom"/>
</dbReference>
<dbReference type="Pfam" id="PF00563">
    <property type="entry name" value="EAL"/>
    <property type="match status" value="1"/>
</dbReference>
<dbReference type="InterPro" id="IPR001633">
    <property type="entry name" value="EAL_dom"/>
</dbReference>
<dbReference type="InterPro" id="IPR013767">
    <property type="entry name" value="PAS_fold"/>
</dbReference>
<gene>
    <name evidence="6" type="ORF">BC777_3406</name>
</gene>
<dbReference type="Gene3D" id="3.30.450.20">
    <property type="entry name" value="PAS domain"/>
    <property type="match status" value="1"/>
</dbReference>
<dbReference type="InterPro" id="IPR035965">
    <property type="entry name" value="PAS-like_dom_sf"/>
</dbReference>
<feature type="coiled-coil region" evidence="1">
    <location>
        <begin position="151"/>
        <end position="178"/>
    </location>
</feature>
<dbReference type="SUPFAM" id="SSF55785">
    <property type="entry name" value="PYP-like sensor domain (PAS domain)"/>
    <property type="match status" value="1"/>
</dbReference>
<dbReference type="SUPFAM" id="SSF55073">
    <property type="entry name" value="Nucleotide cyclase"/>
    <property type="match status" value="1"/>
</dbReference>
<feature type="domain" description="EAL" evidence="4">
    <location>
        <begin position="348"/>
        <end position="602"/>
    </location>
</feature>
<evidence type="ECO:0000259" key="5">
    <source>
        <dbReference type="PROSITE" id="PS50887"/>
    </source>
</evidence>
<keyword evidence="1" id="KW-0175">Coiled coil</keyword>
<evidence type="ECO:0000313" key="6">
    <source>
        <dbReference type="EMBL" id="PJI85404.1"/>
    </source>
</evidence>
<reference evidence="6 7" key="1">
    <citation type="submission" date="2017-11" db="EMBL/GenBank/DDBJ databases">
        <title>Genomic Encyclopedia of Archaeal and Bacterial Type Strains, Phase II (KMG-II): From Individual Species to Whole Genera.</title>
        <authorList>
            <person name="Goeker M."/>
        </authorList>
    </citation>
    <scope>NUCLEOTIDE SEQUENCE [LARGE SCALE GENOMIC DNA]</scope>
    <source>
        <strain evidence="6 7">DSM 29128</strain>
    </source>
</reference>
<feature type="domain" description="GGDEF" evidence="5">
    <location>
        <begin position="206"/>
        <end position="339"/>
    </location>
</feature>
<proteinExistence type="predicted"/>
<dbReference type="SMART" id="SM00267">
    <property type="entry name" value="GGDEF"/>
    <property type="match status" value="1"/>
</dbReference>
<organism evidence="6 7">
    <name type="scientific">Yoonia maricola</name>
    <dbReference type="NCBI Taxonomy" id="420999"/>
    <lineage>
        <taxon>Bacteria</taxon>
        <taxon>Pseudomonadati</taxon>
        <taxon>Pseudomonadota</taxon>
        <taxon>Alphaproteobacteria</taxon>
        <taxon>Rhodobacterales</taxon>
        <taxon>Paracoccaceae</taxon>
        <taxon>Yoonia</taxon>
    </lineage>
</organism>
<keyword evidence="7" id="KW-1185">Reference proteome</keyword>
<feature type="domain" description="PAC" evidence="3">
    <location>
        <begin position="103"/>
        <end position="156"/>
    </location>
</feature>
<dbReference type="GO" id="GO:0006355">
    <property type="term" value="P:regulation of DNA-templated transcription"/>
    <property type="evidence" value="ECO:0007669"/>
    <property type="project" value="InterPro"/>
</dbReference>
<dbReference type="InterPro" id="IPR000014">
    <property type="entry name" value="PAS"/>
</dbReference>
<dbReference type="PROSITE" id="PS50113">
    <property type="entry name" value="PAC"/>
    <property type="match status" value="1"/>
</dbReference>
<dbReference type="PROSITE" id="PS50887">
    <property type="entry name" value="GGDEF"/>
    <property type="match status" value="1"/>
</dbReference>
<dbReference type="CDD" id="cd01949">
    <property type="entry name" value="GGDEF"/>
    <property type="match status" value="1"/>
</dbReference>
<evidence type="ECO:0000259" key="3">
    <source>
        <dbReference type="PROSITE" id="PS50113"/>
    </source>
</evidence>
<dbReference type="InterPro" id="IPR000700">
    <property type="entry name" value="PAS-assoc_C"/>
</dbReference>
<dbReference type="InterPro" id="IPR029787">
    <property type="entry name" value="Nucleotide_cyclase"/>
</dbReference>
<evidence type="ECO:0000256" key="2">
    <source>
        <dbReference type="SAM" id="MobiDB-lite"/>
    </source>
</evidence>
<sequence>MARAAQPAANALFRDYALNHDMADIDPNNSRKLEDFAEIASDWFWESDAAHRMSYLSGRVETVLKIKISDVLGATRAKVSGAQKPDEGWAEHFADLEARRPFRNFEYSFIRPDDGEKLWLRISGHPIFDSAGLFKGYRGIGHDVTAELETMRRLKESNAALAERNTELTQVRRALERSANEDSLTGLLNRRAFERDLEEALSVENNTVILIHIDLDRFKWVNDTLGHPAGDAVLVTAAERLRHIASGIGPVYRVGGDEFLVVLADNAEIESARWISDSILEIMENPIPIERQNTSVGASIGIAAGLGGKFSPQQLIANADIALYEAKKDGRGCARELTPDMLGQIAAKRQLASQIAAAIQNDQIIPFFQPQIDAETNAVIGAEVLARWQHPELGLLAPNAFIDAATELGIVADIDRCMMQKALAFAERSLAAGLNLTSVSINLSAGRLTDPNLVSEVGACWTNRTCRLSIELLETISFDELQRETIVAENIAQLRAMGVKIEMDDFGSGRASITSLLSVRPDRIKIDRHLVQAATRDPMKRQAVSAILEMARALDIESLAEGVETEEDIAVIRGLGCHLFQGYVYARPLPAAGFVDFLRQRQTRAHPGSTGAQHFSDGRKAAFGV</sequence>
<dbReference type="Pfam" id="PF00990">
    <property type="entry name" value="GGDEF"/>
    <property type="match status" value="1"/>
</dbReference>